<dbReference type="PANTHER" id="PTHR43133">
    <property type="entry name" value="RNA POLYMERASE ECF-TYPE SIGMA FACTO"/>
    <property type="match status" value="1"/>
</dbReference>
<evidence type="ECO:0000313" key="7">
    <source>
        <dbReference type="EMBL" id="TGX54891.1"/>
    </source>
</evidence>
<dbReference type="AlphaFoldDB" id="A0A4S1XFN0"/>
<evidence type="ECO:0000256" key="4">
    <source>
        <dbReference type="ARBA" id="ARBA00023163"/>
    </source>
</evidence>
<keyword evidence="3" id="KW-0731">Sigma factor</keyword>
<reference evidence="7 8" key="1">
    <citation type="submission" date="2019-04" db="EMBL/GenBank/DDBJ databases">
        <title>Sphingomonas psychrotolerans sp. nov., isolated from soil in the Tianshan Mountains, Xinjiang, China.</title>
        <authorList>
            <person name="Luo Y."/>
            <person name="Sheng H."/>
        </authorList>
    </citation>
    <scope>NUCLEOTIDE SEQUENCE [LARGE SCALE GENOMIC DNA]</scope>
    <source>
        <strain evidence="7 8">ZFGT-11</strain>
    </source>
</reference>
<dbReference type="Pfam" id="PF04542">
    <property type="entry name" value="Sigma70_r2"/>
    <property type="match status" value="1"/>
</dbReference>
<gene>
    <name evidence="7" type="ORF">E5A73_05455</name>
</gene>
<dbReference type="InterPro" id="IPR014284">
    <property type="entry name" value="RNA_pol_sigma-70_dom"/>
</dbReference>
<dbReference type="SUPFAM" id="SSF88659">
    <property type="entry name" value="Sigma3 and sigma4 domains of RNA polymerase sigma factors"/>
    <property type="match status" value="1"/>
</dbReference>
<dbReference type="InterPro" id="IPR036388">
    <property type="entry name" value="WH-like_DNA-bd_sf"/>
</dbReference>
<feature type="domain" description="RNA polymerase sigma factor 70 region 4 type 2" evidence="6">
    <location>
        <begin position="138"/>
        <end position="181"/>
    </location>
</feature>
<dbReference type="Gene3D" id="1.10.1740.10">
    <property type="match status" value="1"/>
</dbReference>
<accession>A0A4S1XFN0</accession>
<keyword evidence="2" id="KW-0805">Transcription regulation</keyword>
<evidence type="ECO:0000259" key="5">
    <source>
        <dbReference type="Pfam" id="PF04542"/>
    </source>
</evidence>
<keyword evidence="4" id="KW-0804">Transcription</keyword>
<name>A0A4S1XFN0_9SPHN</name>
<feature type="domain" description="RNA polymerase sigma-70 region 2" evidence="5">
    <location>
        <begin position="41"/>
        <end position="101"/>
    </location>
</feature>
<dbReference type="Pfam" id="PF08281">
    <property type="entry name" value="Sigma70_r4_2"/>
    <property type="match status" value="1"/>
</dbReference>
<dbReference type="InterPro" id="IPR039425">
    <property type="entry name" value="RNA_pol_sigma-70-like"/>
</dbReference>
<comment type="similarity">
    <text evidence="1">Belongs to the sigma-70 factor family. ECF subfamily.</text>
</comment>
<dbReference type="Proteomes" id="UP000306147">
    <property type="component" value="Unassembled WGS sequence"/>
</dbReference>
<evidence type="ECO:0000256" key="2">
    <source>
        <dbReference type="ARBA" id="ARBA00023015"/>
    </source>
</evidence>
<evidence type="ECO:0000256" key="3">
    <source>
        <dbReference type="ARBA" id="ARBA00023082"/>
    </source>
</evidence>
<dbReference type="InterPro" id="IPR013324">
    <property type="entry name" value="RNA_pol_sigma_r3/r4-like"/>
</dbReference>
<dbReference type="GO" id="GO:0016987">
    <property type="term" value="F:sigma factor activity"/>
    <property type="evidence" value="ECO:0007669"/>
    <property type="project" value="UniProtKB-KW"/>
</dbReference>
<dbReference type="InterPro" id="IPR013325">
    <property type="entry name" value="RNA_pol_sigma_r2"/>
</dbReference>
<dbReference type="PANTHER" id="PTHR43133:SF63">
    <property type="entry name" value="RNA POLYMERASE SIGMA FACTOR FECI-RELATED"/>
    <property type="match status" value="1"/>
</dbReference>
<dbReference type="Gene3D" id="1.10.10.10">
    <property type="entry name" value="Winged helix-like DNA-binding domain superfamily/Winged helix DNA-binding domain"/>
    <property type="match status" value="1"/>
</dbReference>
<evidence type="ECO:0000256" key="1">
    <source>
        <dbReference type="ARBA" id="ARBA00010641"/>
    </source>
</evidence>
<comment type="caution">
    <text evidence="7">The sequence shown here is derived from an EMBL/GenBank/DDBJ whole genome shotgun (WGS) entry which is preliminary data.</text>
</comment>
<dbReference type="OrthoDB" id="9794372at2"/>
<dbReference type="InterPro" id="IPR007627">
    <property type="entry name" value="RNA_pol_sigma70_r2"/>
</dbReference>
<dbReference type="SUPFAM" id="SSF88946">
    <property type="entry name" value="Sigma2 domain of RNA polymerase sigma factors"/>
    <property type="match status" value="1"/>
</dbReference>
<dbReference type="EMBL" id="SRXT01000002">
    <property type="protein sequence ID" value="TGX54891.1"/>
    <property type="molecule type" value="Genomic_DNA"/>
</dbReference>
<organism evidence="7 8">
    <name type="scientific">Sphingomonas gei</name>
    <dbReference type="NCBI Taxonomy" id="1395960"/>
    <lineage>
        <taxon>Bacteria</taxon>
        <taxon>Pseudomonadati</taxon>
        <taxon>Pseudomonadota</taxon>
        <taxon>Alphaproteobacteria</taxon>
        <taxon>Sphingomonadales</taxon>
        <taxon>Sphingomonadaceae</taxon>
        <taxon>Sphingomonas</taxon>
    </lineage>
</organism>
<proteinExistence type="inferred from homology"/>
<dbReference type="GO" id="GO:0006352">
    <property type="term" value="P:DNA-templated transcription initiation"/>
    <property type="evidence" value="ECO:0007669"/>
    <property type="project" value="InterPro"/>
</dbReference>
<evidence type="ECO:0000259" key="6">
    <source>
        <dbReference type="Pfam" id="PF08281"/>
    </source>
</evidence>
<evidence type="ECO:0000313" key="8">
    <source>
        <dbReference type="Proteomes" id="UP000306147"/>
    </source>
</evidence>
<keyword evidence="8" id="KW-1185">Reference proteome</keyword>
<dbReference type="GO" id="GO:0003677">
    <property type="term" value="F:DNA binding"/>
    <property type="evidence" value="ECO:0007669"/>
    <property type="project" value="InterPro"/>
</dbReference>
<sequence>MCPPYCAGRGCAASTGTLHEIVAIGAEGDSDMESSIAQTIKRLQRALQRRGVSREDSEDLIQEAYQRLEIYRRDKAVDHAEGFLVRTAINLSIDAVRKRRRANHADEPIESHIIVDESPLPDEVYASRRRLDRLNEGFAALDPITRQMIRAQRMEGLSVAAIAAQHRLSLSAVEKRLAKGILFLVNWMEGW</sequence>
<dbReference type="NCBIfam" id="TIGR02937">
    <property type="entry name" value="sigma70-ECF"/>
    <property type="match status" value="1"/>
</dbReference>
<protein>
    <submittedName>
        <fullName evidence="7">RNA polymerase sigma factor</fullName>
    </submittedName>
</protein>
<dbReference type="InterPro" id="IPR013249">
    <property type="entry name" value="RNA_pol_sigma70_r4_t2"/>
</dbReference>